<name>A0A1Z5KLU0_FISSO</name>
<evidence type="ECO:0000256" key="5">
    <source>
        <dbReference type="ARBA" id="ARBA00023136"/>
    </source>
</evidence>
<dbReference type="InParanoid" id="A0A1Z5KLU0"/>
<gene>
    <name evidence="7" type="ORF">FisN_23Lh150</name>
</gene>
<dbReference type="PANTHER" id="PTHR28234">
    <property type="entry name" value="NUCLEAR CONTROL OF ATPASE PROTEIN 2"/>
    <property type="match status" value="1"/>
</dbReference>
<proteinExistence type="predicted"/>
<comment type="subcellular location">
    <subcellularLocation>
        <location evidence="1">Mitochondrion membrane</location>
        <topology evidence="1">Multi-pass membrane protein</topology>
    </subcellularLocation>
</comment>
<dbReference type="AlphaFoldDB" id="A0A1Z5KLU0"/>
<evidence type="ECO:0000256" key="4">
    <source>
        <dbReference type="ARBA" id="ARBA00023128"/>
    </source>
</evidence>
<evidence type="ECO:0000256" key="6">
    <source>
        <dbReference type="SAM" id="SignalP"/>
    </source>
</evidence>
<feature type="signal peptide" evidence="6">
    <location>
        <begin position="1"/>
        <end position="20"/>
    </location>
</feature>
<evidence type="ECO:0008006" key="9">
    <source>
        <dbReference type="Google" id="ProtNLM"/>
    </source>
</evidence>
<organism evidence="7 8">
    <name type="scientific">Fistulifera solaris</name>
    <name type="common">Oleaginous diatom</name>
    <dbReference type="NCBI Taxonomy" id="1519565"/>
    <lineage>
        <taxon>Eukaryota</taxon>
        <taxon>Sar</taxon>
        <taxon>Stramenopiles</taxon>
        <taxon>Ochrophyta</taxon>
        <taxon>Bacillariophyta</taxon>
        <taxon>Bacillariophyceae</taxon>
        <taxon>Bacillariophycidae</taxon>
        <taxon>Naviculales</taxon>
        <taxon>Naviculaceae</taxon>
        <taxon>Fistulifera</taxon>
    </lineage>
</organism>
<sequence>MHRPPVGVVALVLGTRLLFSGRLLHLLEDGESKEETGTIKKYQEASTGLQVQLDPEDTEFLQFGGGSGRRRRMLCLAALEEVLEKSNQPDPLLQATVDALRISIRQQTSSRIDMTQQLIQSLATIEALTGKGSLRLAVDKFATAQHGFEGVQVDIILMVAILSIEALALDMLMRAARDRLLKATYRLYRTKNKWDRRVKAIQKNRWTDWWFKKTNKGGIESAIQQLTFTNASFRIEADRLGRLTTAIVERPLVDLYEELIIKILKASEKKSGVTTNSFDARNGGKMDNTIGTLARKSIVAIQSTFRHEPKPVHKGQSGFETDSEIDGLSAAASLQEVYADGIWLREAERWVETSRGTLYDSVVGVLQSSSSKSGTTDLSRETVLTEQAFVSIADSWRRQEQKSDISRLKIEWETVCEYVDSLASFQRVGALSSYRIKDMLKDWWWYSKKSLDFLGIPSYLLSLLLANNVHVRLKPYWPEFRRQTLQLAHTVYGIFIIRVWIPLKGIIDDVMNRSEGMMAAFSLKDEEITLDHMLQDIGCGDGTPAARTLALHAATEKYERSFEDGSMLWNFASGKMVRLLLVQVQQLKVGMLSALDTIDVLIQGNRIHFQILAAIPAVWAFTYGTRLFVRGLYNVRAKDLRPVTAVHADMALIIDKMEMLLLRAASDVDSTSLTDAEIGEFTLHMYRYLVLLDYGRPTFSPLVCDQIHHMLQQLLVWLIQKRSTITDQVTKPSVGWEFKALQFIQTRHQGLSKKL</sequence>
<keyword evidence="5" id="KW-0472">Membrane</keyword>
<dbReference type="OrthoDB" id="413313at2759"/>
<protein>
    <recommendedName>
        <fullName evidence="9">Nuclear control of ATPase protein 2</fullName>
    </recommendedName>
</protein>
<keyword evidence="2" id="KW-0812">Transmembrane</keyword>
<keyword evidence="4" id="KW-0496">Mitochondrion</keyword>
<keyword evidence="3" id="KW-1133">Transmembrane helix</keyword>
<dbReference type="Pfam" id="PF08637">
    <property type="entry name" value="NCA2"/>
    <property type="match status" value="1"/>
</dbReference>
<evidence type="ECO:0000256" key="1">
    <source>
        <dbReference type="ARBA" id="ARBA00004225"/>
    </source>
</evidence>
<keyword evidence="6" id="KW-0732">Signal</keyword>
<accession>A0A1Z5KLU0</accession>
<evidence type="ECO:0000256" key="3">
    <source>
        <dbReference type="ARBA" id="ARBA00022989"/>
    </source>
</evidence>
<dbReference type="PANTHER" id="PTHR28234:SF1">
    <property type="entry name" value="NUCLEAR CONTROL OF ATPASE PROTEIN 2"/>
    <property type="match status" value="1"/>
</dbReference>
<reference evidence="7 8" key="1">
    <citation type="journal article" date="2015" name="Plant Cell">
        <title>Oil accumulation by the oleaginous diatom Fistulifera solaris as revealed by the genome and transcriptome.</title>
        <authorList>
            <person name="Tanaka T."/>
            <person name="Maeda Y."/>
            <person name="Veluchamy A."/>
            <person name="Tanaka M."/>
            <person name="Abida H."/>
            <person name="Marechal E."/>
            <person name="Bowler C."/>
            <person name="Muto M."/>
            <person name="Sunaga Y."/>
            <person name="Tanaka M."/>
            <person name="Yoshino T."/>
            <person name="Taniguchi T."/>
            <person name="Fukuda Y."/>
            <person name="Nemoto M."/>
            <person name="Matsumoto M."/>
            <person name="Wong P.S."/>
            <person name="Aburatani S."/>
            <person name="Fujibuchi W."/>
        </authorList>
    </citation>
    <scope>NUCLEOTIDE SEQUENCE [LARGE SCALE GENOMIC DNA]</scope>
    <source>
        <strain evidence="7 8">JPCC DA0580</strain>
    </source>
</reference>
<evidence type="ECO:0000313" key="8">
    <source>
        <dbReference type="Proteomes" id="UP000198406"/>
    </source>
</evidence>
<comment type="caution">
    <text evidence="7">The sequence shown here is derived from an EMBL/GenBank/DDBJ whole genome shotgun (WGS) entry which is preliminary data.</text>
</comment>
<evidence type="ECO:0000313" key="7">
    <source>
        <dbReference type="EMBL" id="GAX27283.1"/>
    </source>
</evidence>
<dbReference type="InterPro" id="IPR013946">
    <property type="entry name" value="NCA2-like"/>
</dbReference>
<evidence type="ECO:0000256" key="2">
    <source>
        <dbReference type="ARBA" id="ARBA00022692"/>
    </source>
</evidence>
<dbReference type="EMBL" id="BDSP01000255">
    <property type="protein sequence ID" value="GAX27283.1"/>
    <property type="molecule type" value="Genomic_DNA"/>
</dbReference>
<keyword evidence="8" id="KW-1185">Reference proteome</keyword>
<dbReference type="GO" id="GO:0005741">
    <property type="term" value="C:mitochondrial outer membrane"/>
    <property type="evidence" value="ECO:0007669"/>
    <property type="project" value="TreeGrafter"/>
</dbReference>
<dbReference type="Proteomes" id="UP000198406">
    <property type="component" value="Unassembled WGS sequence"/>
</dbReference>
<feature type="chain" id="PRO_5013097335" description="Nuclear control of ATPase protein 2" evidence="6">
    <location>
        <begin position="21"/>
        <end position="755"/>
    </location>
</feature>